<sequence length="245" mass="26477">MRLTSIVLVLALTCIPAQSQDPVKQLRGAKEPESKATAAELPDANSKETGTAAELPANAPANVPAAPNPPANPDDIGVPEKEAETQTVESPASEQGETADPAEANDIGVPTKETPAKQDGKGHATRVPPEEDGEEPLDGEWEWSDVSSMRGGAPWDWGWGDVDEMRGPVPWVVPYAYTMRTGPHPWEDGWDDDGYQPQAIDALSGPFDARSFVAWRRGRGGGRRWGRRGGGRRGRGRRGGRGWWR</sequence>
<proteinExistence type="predicted"/>
<accession>A0ABP0N1H6</accession>
<gene>
    <name evidence="3" type="ORF">SCF082_LOCUS30772</name>
</gene>
<organism evidence="3 4">
    <name type="scientific">Durusdinium trenchii</name>
    <dbReference type="NCBI Taxonomy" id="1381693"/>
    <lineage>
        <taxon>Eukaryota</taxon>
        <taxon>Sar</taxon>
        <taxon>Alveolata</taxon>
        <taxon>Dinophyceae</taxon>
        <taxon>Suessiales</taxon>
        <taxon>Symbiodiniaceae</taxon>
        <taxon>Durusdinium</taxon>
    </lineage>
</organism>
<protein>
    <submittedName>
        <fullName evidence="3">Uncharacterized protein</fullName>
    </submittedName>
</protein>
<evidence type="ECO:0000256" key="2">
    <source>
        <dbReference type="SAM" id="SignalP"/>
    </source>
</evidence>
<comment type="caution">
    <text evidence="3">The sequence shown here is derived from an EMBL/GenBank/DDBJ whole genome shotgun (WGS) entry which is preliminary data.</text>
</comment>
<feature type="chain" id="PRO_5046773440" evidence="2">
    <location>
        <begin position="20"/>
        <end position="245"/>
    </location>
</feature>
<evidence type="ECO:0000313" key="3">
    <source>
        <dbReference type="EMBL" id="CAK9057288.1"/>
    </source>
</evidence>
<name>A0ABP0N1H6_9DINO</name>
<reference evidence="3 4" key="1">
    <citation type="submission" date="2024-02" db="EMBL/GenBank/DDBJ databases">
        <authorList>
            <person name="Chen Y."/>
            <person name="Shah S."/>
            <person name="Dougan E. K."/>
            <person name="Thang M."/>
            <person name="Chan C."/>
        </authorList>
    </citation>
    <scope>NUCLEOTIDE SEQUENCE [LARGE SCALE GENOMIC DNA]</scope>
</reference>
<evidence type="ECO:0000256" key="1">
    <source>
        <dbReference type="SAM" id="MobiDB-lite"/>
    </source>
</evidence>
<feature type="region of interest" description="Disordered" evidence="1">
    <location>
        <begin position="222"/>
        <end position="245"/>
    </location>
</feature>
<keyword evidence="4" id="KW-1185">Reference proteome</keyword>
<dbReference type="Proteomes" id="UP001642464">
    <property type="component" value="Unassembled WGS sequence"/>
</dbReference>
<keyword evidence="2" id="KW-0732">Signal</keyword>
<feature type="compositionally biased region" description="Polar residues" evidence="1">
    <location>
        <begin position="85"/>
        <end position="96"/>
    </location>
</feature>
<feature type="region of interest" description="Disordered" evidence="1">
    <location>
        <begin position="18"/>
        <end position="138"/>
    </location>
</feature>
<feature type="signal peptide" evidence="2">
    <location>
        <begin position="1"/>
        <end position="19"/>
    </location>
</feature>
<dbReference type="EMBL" id="CAXAMM010025602">
    <property type="protein sequence ID" value="CAK9057288.1"/>
    <property type="molecule type" value="Genomic_DNA"/>
</dbReference>
<evidence type="ECO:0000313" key="4">
    <source>
        <dbReference type="Proteomes" id="UP001642464"/>
    </source>
</evidence>
<feature type="compositionally biased region" description="Low complexity" evidence="1">
    <location>
        <begin position="52"/>
        <end position="65"/>
    </location>
</feature>